<proteinExistence type="predicted"/>
<reference evidence="2" key="2">
    <citation type="submission" date="2009-11" db="EMBL/GenBank/DDBJ databases">
        <title>The Genome Sequence of Allomyces macrogynus strain ATCC 38327.</title>
        <authorList>
            <consortium name="The Broad Institute Genome Sequencing Platform"/>
            <person name="Russ C."/>
            <person name="Cuomo C."/>
            <person name="Shea T."/>
            <person name="Young S.K."/>
            <person name="Zeng Q."/>
            <person name="Koehrsen M."/>
            <person name="Haas B."/>
            <person name="Borodovsky M."/>
            <person name="Guigo R."/>
            <person name="Alvarado L."/>
            <person name="Berlin A."/>
            <person name="Borenstein D."/>
            <person name="Chen Z."/>
            <person name="Engels R."/>
            <person name="Freedman E."/>
            <person name="Gellesch M."/>
            <person name="Goldberg J."/>
            <person name="Griggs A."/>
            <person name="Gujja S."/>
            <person name="Heiman D."/>
            <person name="Hepburn T."/>
            <person name="Howarth C."/>
            <person name="Jen D."/>
            <person name="Larson L."/>
            <person name="Lewis B."/>
            <person name="Mehta T."/>
            <person name="Park D."/>
            <person name="Pearson M."/>
            <person name="Roberts A."/>
            <person name="Saif S."/>
            <person name="Shenoy N."/>
            <person name="Sisk P."/>
            <person name="Stolte C."/>
            <person name="Sykes S."/>
            <person name="Walk T."/>
            <person name="White J."/>
            <person name="Yandava C."/>
            <person name="Burger G."/>
            <person name="Gray M.W."/>
            <person name="Holland P.W.H."/>
            <person name="King N."/>
            <person name="Lang F.B.F."/>
            <person name="Roger A.J."/>
            <person name="Ruiz-Trillo I."/>
            <person name="Lander E."/>
            <person name="Nusbaum C."/>
        </authorList>
    </citation>
    <scope>NUCLEOTIDE SEQUENCE [LARGE SCALE GENOMIC DNA]</scope>
    <source>
        <strain evidence="2">ATCC 38327</strain>
    </source>
</reference>
<dbReference type="Proteomes" id="UP000054350">
    <property type="component" value="Unassembled WGS sequence"/>
</dbReference>
<dbReference type="EMBL" id="GG745347">
    <property type="protein sequence ID" value="KNE65438.1"/>
    <property type="molecule type" value="Genomic_DNA"/>
</dbReference>
<evidence type="ECO:0000313" key="2">
    <source>
        <dbReference type="Proteomes" id="UP000054350"/>
    </source>
</evidence>
<name>A0A0L0SSA6_ALLM3</name>
<gene>
    <name evidence="1" type="ORF">AMAG_19466</name>
</gene>
<accession>A0A0L0SSA6</accession>
<organism evidence="1 2">
    <name type="scientific">Allomyces macrogynus (strain ATCC 38327)</name>
    <name type="common">Allomyces javanicus var. macrogynus</name>
    <dbReference type="NCBI Taxonomy" id="578462"/>
    <lineage>
        <taxon>Eukaryota</taxon>
        <taxon>Fungi</taxon>
        <taxon>Fungi incertae sedis</taxon>
        <taxon>Blastocladiomycota</taxon>
        <taxon>Blastocladiomycetes</taxon>
        <taxon>Blastocladiales</taxon>
        <taxon>Blastocladiaceae</taxon>
        <taxon>Allomyces</taxon>
    </lineage>
</organism>
<keyword evidence="2" id="KW-1185">Reference proteome</keyword>
<dbReference type="AlphaFoldDB" id="A0A0L0SSA6"/>
<sequence>MKPISRFIGQRRSTACCCLIRGKHPWKLLCNGWAILLPTVWSTHSGSGGSFCPEGSWPDLDQYWRYSHVTHMVFAPDSACVDSSRCAQSQHFRLPMPPACHRLLHNHNHLHGVAWPSYPSALEELDLRNVNVSRLFFEDVISSGLASLGIERFVCRKRPDLDAPV</sequence>
<reference evidence="1 2" key="1">
    <citation type="submission" date="2009-11" db="EMBL/GenBank/DDBJ databases">
        <title>Annotation of Allomyces macrogynus ATCC 38327.</title>
        <authorList>
            <consortium name="The Broad Institute Genome Sequencing Platform"/>
            <person name="Russ C."/>
            <person name="Cuomo C."/>
            <person name="Burger G."/>
            <person name="Gray M.W."/>
            <person name="Holland P.W.H."/>
            <person name="King N."/>
            <person name="Lang F.B.F."/>
            <person name="Roger A.J."/>
            <person name="Ruiz-Trillo I."/>
            <person name="Young S.K."/>
            <person name="Zeng Q."/>
            <person name="Gargeya S."/>
            <person name="Fitzgerald M."/>
            <person name="Haas B."/>
            <person name="Abouelleil A."/>
            <person name="Alvarado L."/>
            <person name="Arachchi H.M."/>
            <person name="Berlin A."/>
            <person name="Chapman S.B."/>
            <person name="Gearin G."/>
            <person name="Goldberg J."/>
            <person name="Griggs A."/>
            <person name="Gujja S."/>
            <person name="Hansen M."/>
            <person name="Heiman D."/>
            <person name="Howarth C."/>
            <person name="Larimer J."/>
            <person name="Lui A."/>
            <person name="MacDonald P.J.P."/>
            <person name="McCowen C."/>
            <person name="Montmayeur A."/>
            <person name="Murphy C."/>
            <person name="Neiman D."/>
            <person name="Pearson M."/>
            <person name="Priest M."/>
            <person name="Roberts A."/>
            <person name="Saif S."/>
            <person name="Shea T."/>
            <person name="Sisk P."/>
            <person name="Stolte C."/>
            <person name="Sykes S."/>
            <person name="Wortman J."/>
            <person name="Nusbaum C."/>
            <person name="Birren B."/>
        </authorList>
    </citation>
    <scope>NUCLEOTIDE SEQUENCE [LARGE SCALE GENOMIC DNA]</scope>
    <source>
        <strain evidence="1 2">ATCC 38327</strain>
    </source>
</reference>
<protein>
    <submittedName>
        <fullName evidence="1">Uncharacterized protein</fullName>
    </submittedName>
</protein>
<evidence type="ECO:0000313" key="1">
    <source>
        <dbReference type="EMBL" id="KNE65438.1"/>
    </source>
</evidence>
<dbReference type="VEuPathDB" id="FungiDB:AMAG_19466"/>